<dbReference type="InterPro" id="IPR011701">
    <property type="entry name" value="MFS"/>
</dbReference>
<feature type="transmembrane region" description="Helical" evidence="5">
    <location>
        <begin position="12"/>
        <end position="35"/>
    </location>
</feature>
<keyword evidence="2 5" id="KW-0812">Transmembrane</keyword>
<keyword evidence="4 5" id="KW-0472">Membrane</keyword>
<dbReference type="PROSITE" id="PS50850">
    <property type="entry name" value="MFS"/>
    <property type="match status" value="1"/>
</dbReference>
<evidence type="ECO:0000256" key="4">
    <source>
        <dbReference type="ARBA" id="ARBA00023136"/>
    </source>
</evidence>
<feature type="transmembrane region" description="Helical" evidence="5">
    <location>
        <begin position="382"/>
        <end position="400"/>
    </location>
</feature>
<reference evidence="7 8" key="1">
    <citation type="submission" date="2020-04" db="EMBL/GenBank/DDBJ databases">
        <title>Vibrio sp. SM6, a novel species isolated from seawater.</title>
        <authorList>
            <person name="Wang X."/>
        </authorList>
    </citation>
    <scope>NUCLEOTIDE SEQUENCE [LARGE SCALE GENOMIC DNA]</scope>
    <source>
        <strain evidence="7 8">SM6</strain>
    </source>
</reference>
<feature type="transmembrane region" description="Helical" evidence="5">
    <location>
        <begin position="80"/>
        <end position="100"/>
    </location>
</feature>
<feature type="transmembrane region" description="Helical" evidence="5">
    <location>
        <begin position="358"/>
        <end position="376"/>
    </location>
</feature>
<feature type="transmembrane region" description="Helical" evidence="5">
    <location>
        <begin position="293"/>
        <end position="311"/>
    </location>
</feature>
<dbReference type="PANTHER" id="PTHR23502:SF70">
    <property type="entry name" value="BCR_CFLA FAMILY EFFLUX TRANSPORTER"/>
    <property type="match status" value="1"/>
</dbReference>
<proteinExistence type="predicted"/>
<dbReference type="SUPFAM" id="SSF103473">
    <property type="entry name" value="MFS general substrate transporter"/>
    <property type="match status" value="1"/>
</dbReference>
<feature type="transmembrane region" description="Helical" evidence="5">
    <location>
        <begin position="106"/>
        <end position="127"/>
    </location>
</feature>
<evidence type="ECO:0000259" key="6">
    <source>
        <dbReference type="PROSITE" id="PS50850"/>
    </source>
</evidence>
<comment type="subcellular location">
    <subcellularLocation>
        <location evidence="1">Membrane</location>
        <topology evidence="1">Multi-pass membrane protein</topology>
    </subcellularLocation>
</comment>
<dbReference type="Proteomes" id="UP000535589">
    <property type="component" value="Unassembled WGS sequence"/>
</dbReference>
<evidence type="ECO:0000313" key="8">
    <source>
        <dbReference type="Proteomes" id="UP000535589"/>
    </source>
</evidence>
<dbReference type="GO" id="GO:1990961">
    <property type="term" value="P:xenobiotic detoxification by transmembrane export across the plasma membrane"/>
    <property type="evidence" value="ECO:0007669"/>
    <property type="project" value="TreeGrafter"/>
</dbReference>
<feature type="transmembrane region" description="Helical" evidence="5">
    <location>
        <begin position="171"/>
        <end position="190"/>
    </location>
</feature>
<gene>
    <name evidence="7" type="ORF">HGP28_08350</name>
</gene>
<feature type="transmembrane region" description="Helical" evidence="5">
    <location>
        <begin position="317"/>
        <end position="337"/>
    </location>
</feature>
<dbReference type="RefSeq" id="WP_168835998.1">
    <property type="nucleotide sequence ID" value="NZ_JABAIK010000007.1"/>
</dbReference>
<dbReference type="Pfam" id="PF07690">
    <property type="entry name" value="MFS_1"/>
    <property type="match status" value="1"/>
</dbReference>
<dbReference type="CDD" id="cd17320">
    <property type="entry name" value="MFS_MdfA_MDR_like"/>
    <property type="match status" value="1"/>
</dbReference>
<accession>A0A7X8TRI9</accession>
<dbReference type="PANTHER" id="PTHR23502">
    <property type="entry name" value="MAJOR FACILITATOR SUPERFAMILY"/>
    <property type="match status" value="1"/>
</dbReference>
<dbReference type="Gene3D" id="1.20.1720.10">
    <property type="entry name" value="Multidrug resistance protein D"/>
    <property type="match status" value="1"/>
</dbReference>
<evidence type="ECO:0000256" key="3">
    <source>
        <dbReference type="ARBA" id="ARBA00022989"/>
    </source>
</evidence>
<dbReference type="EMBL" id="JABAIK010000007">
    <property type="protein sequence ID" value="NLS12898.1"/>
    <property type="molecule type" value="Genomic_DNA"/>
</dbReference>
<dbReference type="InterPro" id="IPR005829">
    <property type="entry name" value="Sugar_transporter_CS"/>
</dbReference>
<name>A0A7X8TRI9_9VIBR</name>
<dbReference type="GO" id="GO:0005886">
    <property type="term" value="C:plasma membrane"/>
    <property type="evidence" value="ECO:0007669"/>
    <property type="project" value="TreeGrafter"/>
</dbReference>
<dbReference type="PROSITE" id="PS00216">
    <property type="entry name" value="SUGAR_TRANSPORT_1"/>
    <property type="match status" value="1"/>
</dbReference>
<dbReference type="InterPro" id="IPR020846">
    <property type="entry name" value="MFS_dom"/>
</dbReference>
<feature type="transmembrane region" description="Helical" evidence="5">
    <location>
        <begin position="55"/>
        <end position="73"/>
    </location>
</feature>
<protein>
    <submittedName>
        <fullName evidence="7">Multidrug effflux MFS transporter</fullName>
    </submittedName>
</protein>
<comment type="caution">
    <text evidence="7">The sequence shown here is derived from an EMBL/GenBank/DDBJ whole genome shotgun (WGS) entry which is preliminary data.</text>
</comment>
<organism evidence="7 8">
    <name type="scientific">Vibrio agarilyticus</name>
    <dbReference type="NCBI Taxonomy" id="2726741"/>
    <lineage>
        <taxon>Bacteria</taxon>
        <taxon>Pseudomonadati</taxon>
        <taxon>Pseudomonadota</taxon>
        <taxon>Gammaproteobacteria</taxon>
        <taxon>Vibrionales</taxon>
        <taxon>Vibrionaceae</taxon>
        <taxon>Vibrio</taxon>
    </lineage>
</organism>
<dbReference type="AlphaFoldDB" id="A0A7X8TRI9"/>
<evidence type="ECO:0000256" key="1">
    <source>
        <dbReference type="ARBA" id="ARBA00004141"/>
    </source>
</evidence>
<feature type="transmembrane region" description="Helical" evidence="5">
    <location>
        <begin position="263"/>
        <end position="281"/>
    </location>
</feature>
<evidence type="ECO:0000256" key="2">
    <source>
        <dbReference type="ARBA" id="ARBA00022692"/>
    </source>
</evidence>
<dbReference type="GO" id="GO:0022857">
    <property type="term" value="F:transmembrane transporter activity"/>
    <property type="evidence" value="ECO:0007669"/>
    <property type="project" value="InterPro"/>
</dbReference>
<feature type="transmembrane region" description="Helical" evidence="5">
    <location>
        <begin position="229"/>
        <end position="251"/>
    </location>
</feature>
<sequence length="408" mass="43201">MNKHERRHYRELLGPLAIIFSIVLLGPLAIDVYLPSVPEMIRVFSSTDSEMRQTISIYVLALGVSQLVAGPVSDRYGRRASAVLGTAIYAIGSLVAVVATGMEVLYLARALQGFGAAFTMVTAMAWIRDHFEGNEAGRLLSYMGGVISTIPTIAPLIGSGLAFYWGWVGGFYAMAGLAILLTVLSAVLLGSQPKIAQSERGAQSKRESNQHEALGCNIRAIFSNTHFRTFALANTLSFAGLLTYVAVAPVIAMEQGSMTTVEFSLVFGLIGGAQVLTSLSAPKVMYRVGRPKTVLLGSSFVLLAGAGLVLIPEGVMSGFFILAGVASAGFSLLSGAATSLALEPFRYCAGLAASIDGFLRMVGGALLVAISSLVPLTGQRTLALVYLLSVIAVFMLWRYLKTLVENEA</sequence>
<keyword evidence="8" id="KW-1185">Reference proteome</keyword>
<dbReference type="InterPro" id="IPR036259">
    <property type="entry name" value="MFS_trans_sf"/>
</dbReference>
<evidence type="ECO:0000256" key="5">
    <source>
        <dbReference type="SAM" id="Phobius"/>
    </source>
</evidence>
<feature type="transmembrane region" description="Helical" evidence="5">
    <location>
        <begin position="139"/>
        <end position="165"/>
    </location>
</feature>
<feature type="domain" description="Major facilitator superfamily (MFS) profile" evidence="6">
    <location>
        <begin position="15"/>
        <end position="401"/>
    </location>
</feature>
<evidence type="ECO:0000313" key="7">
    <source>
        <dbReference type="EMBL" id="NLS12898.1"/>
    </source>
</evidence>
<keyword evidence="3 5" id="KW-1133">Transmembrane helix</keyword>